<dbReference type="OrthoDB" id="1388414at2759"/>
<proteinExistence type="inferred from homology"/>
<reference evidence="11 12" key="1">
    <citation type="journal article" date="2019" name="Plant Biotechnol. J.">
        <title>The red bayberry genome and genetic basis of sex determination.</title>
        <authorList>
            <person name="Jia H.M."/>
            <person name="Jia H.J."/>
            <person name="Cai Q.L."/>
            <person name="Wang Y."/>
            <person name="Zhao H.B."/>
            <person name="Yang W.F."/>
            <person name="Wang G.Y."/>
            <person name="Li Y.H."/>
            <person name="Zhan D.L."/>
            <person name="Shen Y.T."/>
            <person name="Niu Q.F."/>
            <person name="Chang L."/>
            <person name="Qiu J."/>
            <person name="Zhao L."/>
            <person name="Xie H.B."/>
            <person name="Fu W.Y."/>
            <person name="Jin J."/>
            <person name="Li X.W."/>
            <person name="Jiao Y."/>
            <person name="Zhou C.C."/>
            <person name="Tu T."/>
            <person name="Chai C.Y."/>
            <person name="Gao J.L."/>
            <person name="Fan L.J."/>
            <person name="van de Weg E."/>
            <person name="Wang J.Y."/>
            <person name="Gao Z.S."/>
        </authorList>
    </citation>
    <scope>NUCLEOTIDE SEQUENCE [LARGE SCALE GENOMIC DNA]</scope>
    <source>
        <tissue evidence="11">Leaves</tissue>
    </source>
</reference>
<keyword evidence="7 8" id="KW-0568">Pathogenesis-related protein</keyword>
<keyword evidence="5 8" id="KW-1133">Transmembrane helix</keyword>
<dbReference type="InterPro" id="IPR004326">
    <property type="entry name" value="Mlo"/>
</dbReference>
<evidence type="ECO:0000256" key="2">
    <source>
        <dbReference type="ARBA" id="ARBA00006574"/>
    </source>
</evidence>
<feature type="transmembrane region" description="Helical" evidence="10">
    <location>
        <begin position="128"/>
        <end position="149"/>
    </location>
</feature>
<feature type="transmembrane region" description="Helical" evidence="10">
    <location>
        <begin position="282"/>
        <end position="303"/>
    </location>
</feature>
<feature type="transmembrane region" description="Helical" evidence="10">
    <location>
        <begin position="255"/>
        <end position="276"/>
    </location>
</feature>
<dbReference type="EMBL" id="RXIC02000021">
    <property type="protein sequence ID" value="KAB1218061.1"/>
    <property type="molecule type" value="Genomic_DNA"/>
</dbReference>
<dbReference type="GO" id="GO:0005516">
    <property type="term" value="F:calmodulin binding"/>
    <property type="evidence" value="ECO:0007669"/>
    <property type="project" value="UniProtKB-KW"/>
</dbReference>
<comment type="domain">
    <text evidence="8">The C-terminus contains a calmodulin-binding domain, which binds calmodulin in a calcium-dependent fashion.</text>
</comment>
<evidence type="ECO:0000313" key="11">
    <source>
        <dbReference type="EMBL" id="KAB1218061.1"/>
    </source>
</evidence>
<comment type="subcellular location">
    <subcellularLocation>
        <location evidence="1 8">Membrane</location>
        <topology evidence="1 8">Multi-pass membrane protein</topology>
    </subcellularLocation>
</comment>
<evidence type="ECO:0000313" key="12">
    <source>
        <dbReference type="Proteomes" id="UP000516437"/>
    </source>
</evidence>
<comment type="similarity">
    <text evidence="2 8">Belongs to the MLO family.</text>
</comment>
<keyword evidence="8" id="KW-0112">Calmodulin-binding</keyword>
<feature type="compositionally biased region" description="Polar residues" evidence="9">
    <location>
        <begin position="428"/>
        <end position="437"/>
    </location>
</feature>
<dbReference type="PANTHER" id="PTHR31942:SF84">
    <property type="entry name" value="MLO-LIKE PROTEIN 12"/>
    <property type="match status" value="1"/>
</dbReference>
<feature type="region of interest" description="Disordered" evidence="9">
    <location>
        <begin position="416"/>
        <end position="521"/>
    </location>
</feature>
<evidence type="ECO:0000256" key="7">
    <source>
        <dbReference type="ARBA" id="ARBA00023265"/>
    </source>
</evidence>
<name>A0A6A1VYN9_9ROSI</name>
<evidence type="ECO:0000256" key="4">
    <source>
        <dbReference type="ARBA" id="ARBA00022821"/>
    </source>
</evidence>
<organism evidence="11 12">
    <name type="scientific">Morella rubra</name>
    <name type="common">Chinese bayberry</name>
    <dbReference type="NCBI Taxonomy" id="262757"/>
    <lineage>
        <taxon>Eukaryota</taxon>
        <taxon>Viridiplantae</taxon>
        <taxon>Streptophyta</taxon>
        <taxon>Embryophyta</taxon>
        <taxon>Tracheophyta</taxon>
        <taxon>Spermatophyta</taxon>
        <taxon>Magnoliopsida</taxon>
        <taxon>eudicotyledons</taxon>
        <taxon>Gunneridae</taxon>
        <taxon>Pentapetalae</taxon>
        <taxon>rosids</taxon>
        <taxon>fabids</taxon>
        <taxon>Fagales</taxon>
        <taxon>Myricaceae</taxon>
        <taxon>Morella</taxon>
    </lineage>
</organism>
<keyword evidence="4 8" id="KW-0611">Plant defense</keyword>
<comment type="caution">
    <text evidence="11">The sequence shown here is derived from an EMBL/GenBank/DDBJ whole genome shotgun (WGS) entry which is preliminary data.</text>
</comment>
<keyword evidence="3 8" id="KW-0812">Transmembrane</keyword>
<protein>
    <recommendedName>
        <fullName evidence="8">MLO-like protein</fullName>
    </recommendedName>
</protein>
<sequence>MAAALEYERTMKETPTWAVASWLKNRHKRALYEALEKIKAELMLLGFISLLLTVLQQPISGICISKSVGATWHPCAYAKSTASPSGRKLVQFLDFDFSARRRLATKGYDKCTEKGKVAFMSAYAIHQLHIFIFVLAVFHVLQCIATLALGRTKMRKWKVWEDETRTVEYEYSNDPERFRFARDTSFGRRHLSFWSKSPVTLWPVCFFRQFLRSVAKVDYLTLRHGFIVAHLAPEREKSFDFQKYIKRSLEEDFQVVVEISPIIWFFAVLFLLTNTYGWHSYLWFPFVPLIIILLVGTKLQVIITQMGLRIQERGAVVKGTPVVQPGDELFWFGRPRLLLFLIHFVLFQYEYGTKSCFIKRTEDIVIRVSTGVVVQVLCSYVTLPLYALVTQMGSTMKPTIFHDRVATALRKWHHTAKRNIKHSHHGDANSQYSSRPATPTHGMSPVHLLHNYNQSGLDSLHTPSPRRFNVENNQWDVGELPSPRRQSEVDDETQLNRESEHERPTEETVSSAVQLPRAPGSIPTRHEIDISLSDFTFHG</sequence>
<evidence type="ECO:0000256" key="9">
    <source>
        <dbReference type="SAM" id="MobiDB-lite"/>
    </source>
</evidence>
<gene>
    <name evidence="8" type="primary">MLO</name>
    <name evidence="11" type="ORF">CJ030_MR3G014529</name>
</gene>
<dbReference type="GO" id="GO:0016020">
    <property type="term" value="C:membrane"/>
    <property type="evidence" value="ECO:0007669"/>
    <property type="project" value="UniProtKB-SubCell"/>
</dbReference>
<evidence type="ECO:0000256" key="3">
    <source>
        <dbReference type="ARBA" id="ARBA00022692"/>
    </source>
</evidence>
<dbReference type="AlphaFoldDB" id="A0A6A1VYN9"/>
<comment type="function">
    <text evidence="8">May be involved in modulation of pathogen defense and leaf cell death.</text>
</comment>
<evidence type="ECO:0000256" key="5">
    <source>
        <dbReference type="ARBA" id="ARBA00022989"/>
    </source>
</evidence>
<feature type="compositionally biased region" description="Basic and acidic residues" evidence="9">
    <location>
        <begin position="494"/>
        <end position="506"/>
    </location>
</feature>
<dbReference type="Proteomes" id="UP000516437">
    <property type="component" value="Chromosome 3"/>
</dbReference>
<dbReference type="PANTHER" id="PTHR31942">
    <property type="entry name" value="MLO-LIKE PROTEIN 1"/>
    <property type="match status" value="1"/>
</dbReference>
<accession>A0A6A1VYN9</accession>
<keyword evidence="12" id="KW-1185">Reference proteome</keyword>
<evidence type="ECO:0000256" key="6">
    <source>
        <dbReference type="ARBA" id="ARBA00023136"/>
    </source>
</evidence>
<feature type="transmembrane region" description="Helical" evidence="10">
    <location>
        <begin position="364"/>
        <end position="389"/>
    </location>
</feature>
<keyword evidence="6 8" id="KW-0472">Membrane</keyword>
<feature type="transmembrane region" description="Helical" evidence="10">
    <location>
        <begin position="42"/>
        <end position="59"/>
    </location>
</feature>
<dbReference type="GO" id="GO:0006952">
    <property type="term" value="P:defense response"/>
    <property type="evidence" value="ECO:0007669"/>
    <property type="project" value="UniProtKB-KW"/>
</dbReference>
<dbReference type="Pfam" id="PF03094">
    <property type="entry name" value="Mlo"/>
    <property type="match status" value="1"/>
</dbReference>
<evidence type="ECO:0000256" key="10">
    <source>
        <dbReference type="SAM" id="Phobius"/>
    </source>
</evidence>
<evidence type="ECO:0000256" key="8">
    <source>
        <dbReference type="RuleBase" id="RU280816"/>
    </source>
</evidence>
<evidence type="ECO:0000256" key="1">
    <source>
        <dbReference type="ARBA" id="ARBA00004141"/>
    </source>
</evidence>